<keyword evidence="1" id="KW-0732">Signal</keyword>
<keyword evidence="3" id="KW-1185">Reference proteome</keyword>
<protein>
    <recommendedName>
        <fullName evidence="4">DUF4136 domain-containing protein</fullName>
    </recommendedName>
</protein>
<accession>A0ABY4F613</accession>
<organism evidence="2 3">
    <name type="scientific">Hymenobacter cellulosivorans</name>
    <dbReference type="NCBI Taxonomy" id="2932249"/>
    <lineage>
        <taxon>Bacteria</taxon>
        <taxon>Pseudomonadati</taxon>
        <taxon>Bacteroidota</taxon>
        <taxon>Cytophagia</taxon>
        <taxon>Cytophagales</taxon>
        <taxon>Hymenobacteraceae</taxon>
        <taxon>Hymenobacter</taxon>
    </lineage>
</organism>
<name>A0ABY4F613_9BACT</name>
<evidence type="ECO:0000256" key="1">
    <source>
        <dbReference type="SAM" id="SignalP"/>
    </source>
</evidence>
<evidence type="ECO:0000313" key="3">
    <source>
        <dbReference type="Proteomes" id="UP000831785"/>
    </source>
</evidence>
<feature type="chain" id="PRO_5045975005" description="DUF4136 domain-containing protein" evidence="1">
    <location>
        <begin position="28"/>
        <end position="266"/>
    </location>
</feature>
<evidence type="ECO:0000313" key="2">
    <source>
        <dbReference type="EMBL" id="UOQ51468.1"/>
    </source>
</evidence>
<proteinExistence type="predicted"/>
<dbReference type="Proteomes" id="UP000831785">
    <property type="component" value="Chromosome"/>
</dbReference>
<dbReference type="RefSeq" id="WP_244714678.1">
    <property type="nucleotide sequence ID" value="NZ_CP095049.1"/>
</dbReference>
<gene>
    <name evidence="2" type="ORF">MUN80_17065</name>
</gene>
<dbReference type="EMBL" id="CP095049">
    <property type="protein sequence ID" value="UOQ51468.1"/>
    <property type="molecule type" value="Genomic_DNA"/>
</dbReference>
<reference evidence="2 3" key="1">
    <citation type="submission" date="2022-04" db="EMBL/GenBank/DDBJ databases">
        <title>Hymenobacter sp. isolated from the air.</title>
        <authorList>
            <person name="Won M."/>
            <person name="Lee C.-M."/>
            <person name="Woen H.-Y."/>
            <person name="Kwon S.-W."/>
        </authorList>
    </citation>
    <scope>NUCLEOTIDE SEQUENCE [LARGE SCALE GENOMIC DNA]</scope>
    <source>
        <strain evidence="3">5116 S-27</strain>
    </source>
</reference>
<feature type="signal peptide" evidence="1">
    <location>
        <begin position="1"/>
        <end position="27"/>
    </location>
</feature>
<sequence>MKRLRYSLVSSLLALAATVGGSVGAHAQQRASFTQQFAGSTVLLTTGDTLRGPLALHRNEDVILLTMPDNTVNTLSAVAVQSFAVKAAKRDNNLVYQDFYDTRSGFYRGSPYYDMPPRRLLEKTDTSLVRVFRTYRWNHDKDYSDFKSPAFFEQLSSGPNILLRREALVERVMNNGPMYGGYGYGYGNPYGVPRTSYYREIKDAFYLGLPNGNVLPLRSPKKDLLAAFRQQAKQIEQYAKDNKLDFTDARELAFIVNYANSLQPKQ</sequence>
<evidence type="ECO:0008006" key="4">
    <source>
        <dbReference type="Google" id="ProtNLM"/>
    </source>
</evidence>